<dbReference type="AlphaFoldDB" id="A0A2P6Q2M1"/>
<accession>A0A2P6Q2M1</accession>
<sequence length="91" mass="10399">MPSLSPLLQLIIPHLSNLFVISDLTSPDIKRQHHSDILFLERFFGMFRPSISVIFMIYYTLTLLALPLTNHQDARLQMCLRSSSLARAGND</sequence>
<keyword evidence="3" id="KW-1185">Reference proteome</keyword>
<protein>
    <submittedName>
        <fullName evidence="2">Uncharacterized protein</fullName>
    </submittedName>
</protein>
<name>A0A2P6Q2M1_ROSCH</name>
<comment type="caution">
    <text evidence="2">The sequence shown here is derived from an EMBL/GenBank/DDBJ whole genome shotgun (WGS) entry which is preliminary data.</text>
</comment>
<dbReference type="EMBL" id="PDCK01000043">
    <property type="protein sequence ID" value="PRQ28421.1"/>
    <property type="molecule type" value="Genomic_DNA"/>
</dbReference>
<evidence type="ECO:0000256" key="1">
    <source>
        <dbReference type="SAM" id="Phobius"/>
    </source>
</evidence>
<dbReference type="Gramene" id="PRQ28421">
    <property type="protein sequence ID" value="PRQ28421"/>
    <property type="gene ID" value="RchiOBHm_Chr5g0002871"/>
</dbReference>
<evidence type="ECO:0000313" key="2">
    <source>
        <dbReference type="EMBL" id="PRQ28421.1"/>
    </source>
</evidence>
<keyword evidence="1" id="KW-0812">Transmembrane</keyword>
<organism evidence="2 3">
    <name type="scientific">Rosa chinensis</name>
    <name type="common">China rose</name>
    <dbReference type="NCBI Taxonomy" id="74649"/>
    <lineage>
        <taxon>Eukaryota</taxon>
        <taxon>Viridiplantae</taxon>
        <taxon>Streptophyta</taxon>
        <taxon>Embryophyta</taxon>
        <taxon>Tracheophyta</taxon>
        <taxon>Spermatophyta</taxon>
        <taxon>Magnoliopsida</taxon>
        <taxon>eudicotyledons</taxon>
        <taxon>Gunneridae</taxon>
        <taxon>Pentapetalae</taxon>
        <taxon>rosids</taxon>
        <taxon>fabids</taxon>
        <taxon>Rosales</taxon>
        <taxon>Rosaceae</taxon>
        <taxon>Rosoideae</taxon>
        <taxon>Rosoideae incertae sedis</taxon>
        <taxon>Rosa</taxon>
    </lineage>
</organism>
<evidence type="ECO:0000313" key="3">
    <source>
        <dbReference type="Proteomes" id="UP000238479"/>
    </source>
</evidence>
<gene>
    <name evidence="2" type="ORF">RchiOBHm_Chr5g0002871</name>
</gene>
<keyword evidence="1" id="KW-0472">Membrane</keyword>
<reference evidence="2 3" key="1">
    <citation type="journal article" date="2018" name="Nat. Genet.">
        <title>The Rosa genome provides new insights in the design of modern roses.</title>
        <authorList>
            <person name="Bendahmane M."/>
        </authorList>
    </citation>
    <scope>NUCLEOTIDE SEQUENCE [LARGE SCALE GENOMIC DNA]</scope>
    <source>
        <strain evidence="3">cv. Old Blush</strain>
    </source>
</reference>
<keyword evidence="1" id="KW-1133">Transmembrane helix</keyword>
<proteinExistence type="predicted"/>
<feature type="transmembrane region" description="Helical" evidence="1">
    <location>
        <begin position="50"/>
        <end position="68"/>
    </location>
</feature>
<dbReference type="Proteomes" id="UP000238479">
    <property type="component" value="Chromosome 5"/>
</dbReference>